<dbReference type="PANTHER" id="PTHR11161:SF16">
    <property type="entry name" value="NOSE RESISTANT-TO-FLUOXETINE PROTEIN N-TERMINAL DOMAIN-CONTAINING PROTEIN"/>
    <property type="match status" value="1"/>
</dbReference>
<dbReference type="InterPro" id="IPR002656">
    <property type="entry name" value="Acyl_transf_3_dom"/>
</dbReference>
<reference evidence="5" key="1">
    <citation type="submission" date="2016-11" db="UniProtKB">
        <authorList>
            <consortium name="WormBaseParasite"/>
        </authorList>
    </citation>
    <scope>IDENTIFICATION</scope>
</reference>
<keyword evidence="1" id="KW-0812">Transmembrane</keyword>
<feature type="transmembrane region" description="Helical" evidence="1">
    <location>
        <begin position="479"/>
        <end position="501"/>
    </location>
</feature>
<feature type="transmembrane region" description="Helical" evidence="1">
    <location>
        <begin position="516"/>
        <end position="535"/>
    </location>
</feature>
<keyword evidence="1" id="KW-1133">Transmembrane helix</keyword>
<proteinExistence type="predicted"/>
<dbReference type="GO" id="GO:0016747">
    <property type="term" value="F:acyltransferase activity, transferring groups other than amino-acyl groups"/>
    <property type="evidence" value="ECO:0007669"/>
    <property type="project" value="InterPro"/>
</dbReference>
<feature type="signal peptide" evidence="2">
    <location>
        <begin position="1"/>
        <end position="16"/>
    </location>
</feature>
<evidence type="ECO:0000256" key="2">
    <source>
        <dbReference type="SAM" id="SignalP"/>
    </source>
</evidence>
<accession>A0A1I7V2N3</accession>
<name>A0A1I7V2N3_9PELO</name>
<evidence type="ECO:0000313" key="5">
    <source>
        <dbReference type="WBParaSite" id="Csp11.Scaffold630.g21779.t3"/>
    </source>
</evidence>
<feature type="transmembrane region" description="Helical" evidence="1">
    <location>
        <begin position="280"/>
        <end position="304"/>
    </location>
</feature>
<dbReference type="PANTHER" id="PTHR11161">
    <property type="entry name" value="O-ACYLTRANSFERASE"/>
    <property type="match status" value="1"/>
</dbReference>
<feature type="chain" id="PRO_5009309716" evidence="2">
    <location>
        <begin position="17"/>
        <end position="537"/>
    </location>
</feature>
<dbReference type="AlphaFoldDB" id="A0A1I7V2N3"/>
<feature type="transmembrane region" description="Helical" evidence="1">
    <location>
        <begin position="178"/>
        <end position="201"/>
    </location>
</feature>
<feature type="transmembrane region" description="Helical" evidence="1">
    <location>
        <begin position="240"/>
        <end position="260"/>
    </location>
</feature>
<feature type="domain" description="Nose resistant-to-fluoxetine protein N-terminal" evidence="3">
    <location>
        <begin position="52"/>
        <end position="169"/>
    </location>
</feature>
<dbReference type="SMART" id="SM00703">
    <property type="entry name" value="NRF"/>
    <property type="match status" value="1"/>
</dbReference>
<dbReference type="Proteomes" id="UP000095282">
    <property type="component" value="Unplaced"/>
</dbReference>
<dbReference type="Pfam" id="PF20146">
    <property type="entry name" value="NRF"/>
    <property type="match status" value="1"/>
</dbReference>
<keyword evidence="1" id="KW-0472">Membrane</keyword>
<sequence>MMTSFLFLFFIPSSLALYNNVFQTKPLRNLSTQCQNETDTWLNSIEIFATVSLECLVKKNCSLEELKVLEDNLYAIQQIDSFGQFPGPGLLELKTLYDGSYQECQEVEKYQTNYCYLLIRPGTSCETPFELPLRLAVCLPYSCSPTEMVEVFNQLTIYPFTACSAYCARNEVKKDTSFWGYSIFLMVIAGIAILASLLDFLGLKNTPFLKILYSFSLWTNAELLLSVKDHKPGFIKSLDCLRFFSIFWVVTGHSFSYFILGDTLKPALDFPKHFWNHLLLNAYVSVDTFFIIEMISNPVTWILFYVHRYLRLTPPVMFFIGFFTVYAPYIQGSFAASELNALSAQANACRTYWWQNLLYINNFDSSAGDNLNTCYGVTWYLAVDTQLYLIAPVVLVSLYVSFAAGVTLVMAGCVGSITATYILYGNYDIQADGIGEGNQDNFFDIIYSKPWIRCPPYLIGILNGYLLATYGSRRIRLNWALSLVGWLTAFIIAGFCLSATYDYDKGSHWSWFTRASFYNFHRIGWSFLFAGWYLLTI</sequence>
<dbReference type="eggNOG" id="KOG3700">
    <property type="taxonomic scope" value="Eukaryota"/>
</dbReference>
<dbReference type="Pfam" id="PF01757">
    <property type="entry name" value="Acyl_transf_3"/>
    <property type="match status" value="1"/>
</dbReference>
<dbReference type="InterPro" id="IPR006621">
    <property type="entry name" value="Nose-resist-to-fluoxetine_N"/>
</dbReference>
<dbReference type="InterPro" id="IPR052728">
    <property type="entry name" value="O2_lipid_transport_reg"/>
</dbReference>
<evidence type="ECO:0000259" key="3">
    <source>
        <dbReference type="SMART" id="SM00703"/>
    </source>
</evidence>
<feature type="transmembrane region" description="Helical" evidence="1">
    <location>
        <begin position="316"/>
        <end position="336"/>
    </location>
</feature>
<organism evidence="4 5">
    <name type="scientific">Caenorhabditis tropicalis</name>
    <dbReference type="NCBI Taxonomy" id="1561998"/>
    <lineage>
        <taxon>Eukaryota</taxon>
        <taxon>Metazoa</taxon>
        <taxon>Ecdysozoa</taxon>
        <taxon>Nematoda</taxon>
        <taxon>Chromadorea</taxon>
        <taxon>Rhabditida</taxon>
        <taxon>Rhabditina</taxon>
        <taxon>Rhabditomorpha</taxon>
        <taxon>Rhabditoidea</taxon>
        <taxon>Rhabditidae</taxon>
        <taxon>Peloderinae</taxon>
        <taxon>Caenorhabditis</taxon>
    </lineage>
</organism>
<keyword evidence="4" id="KW-1185">Reference proteome</keyword>
<evidence type="ECO:0000313" key="4">
    <source>
        <dbReference type="Proteomes" id="UP000095282"/>
    </source>
</evidence>
<keyword evidence="2" id="KW-0732">Signal</keyword>
<evidence type="ECO:0000256" key="1">
    <source>
        <dbReference type="SAM" id="Phobius"/>
    </source>
</evidence>
<dbReference type="WBParaSite" id="Csp11.Scaffold630.g21779.t3">
    <property type="protein sequence ID" value="Csp11.Scaffold630.g21779.t3"/>
    <property type="gene ID" value="Csp11.Scaffold630.g21779"/>
</dbReference>
<feature type="transmembrane region" description="Helical" evidence="1">
    <location>
        <begin position="387"/>
        <end position="414"/>
    </location>
</feature>
<protein>
    <submittedName>
        <fullName evidence="5">NRF domain-containing protein</fullName>
    </submittedName>
</protein>